<dbReference type="GO" id="GO:0000166">
    <property type="term" value="F:nucleotide binding"/>
    <property type="evidence" value="ECO:0007669"/>
    <property type="project" value="UniProtKB-KW"/>
</dbReference>
<evidence type="ECO:0000259" key="7">
    <source>
        <dbReference type="PROSITE" id="PS51831"/>
    </source>
</evidence>
<evidence type="ECO:0000256" key="5">
    <source>
        <dbReference type="ARBA" id="ARBA00023004"/>
    </source>
</evidence>
<evidence type="ECO:0000313" key="8">
    <source>
        <dbReference type="EMBL" id="KHS57104.1"/>
    </source>
</evidence>
<dbReference type="InterPro" id="IPR006675">
    <property type="entry name" value="HDIG_dom"/>
</dbReference>
<dbReference type="Pfam" id="PF01966">
    <property type="entry name" value="HD"/>
    <property type="match status" value="1"/>
</dbReference>
<evidence type="ECO:0000256" key="1">
    <source>
        <dbReference type="ARBA" id="ARBA00012506"/>
    </source>
</evidence>
<evidence type="ECO:0000256" key="2">
    <source>
        <dbReference type="ARBA" id="ARBA00022723"/>
    </source>
</evidence>
<dbReference type="GO" id="GO:0046872">
    <property type="term" value="F:metal ion binding"/>
    <property type="evidence" value="ECO:0007669"/>
    <property type="project" value="UniProtKB-KW"/>
</dbReference>
<dbReference type="PANTHER" id="PTHR35795:SF1">
    <property type="entry name" value="BIS(5'-NUCLEOSYL)-TETRAPHOSPHATASE, SYMMETRICAL"/>
    <property type="match status" value="1"/>
</dbReference>
<dbReference type="InterPro" id="IPR005249">
    <property type="entry name" value="YqeK"/>
</dbReference>
<reference evidence="8 9" key="1">
    <citation type="submission" date="2014-12" db="EMBL/GenBank/DDBJ databases">
        <title>Draft genome sequence of Terrisporobacter sp. 08-306576, isolated from the blood culture of a bacteremia patient.</title>
        <authorList>
            <person name="Lund L.C."/>
            <person name="Sydenham T.V."/>
            <person name="Hogh S.V."/>
            <person name="Skov M.N."/>
            <person name="Kemp M."/>
            <person name="Justesen U.S."/>
        </authorList>
    </citation>
    <scope>NUCLEOTIDE SEQUENCE [LARGE SCALE GENOMIC DNA]</scope>
    <source>
        <strain evidence="8 9">08-306576</strain>
    </source>
</reference>
<dbReference type="SUPFAM" id="SSF109604">
    <property type="entry name" value="HD-domain/PDEase-like"/>
    <property type="match status" value="1"/>
</dbReference>
<comment type="catalytic activity">
    <reaction evidence="6">
        <text>P(1),P(4)-bis(5'-adenosyl) tetraphosphate + H2O = 2 ADP + 2 H(+)</text>
        <dbReference type="Rhea" id="RHEA:24252"/>
        <dbReference type="ChEBI" id="CHEBI:15377"/>
        <dbReference type="ChEBI" id="CHEBI:15378"/>
        <dbReference type="ChEBI" id="CHEBI:58141"/>
        <dbReference type="ChEBI" id="CHEBI:456216"/>
        <dbReference type="EC" id="3.6.1.41"/>
    </reaction>
</comment>
<dbReference type="Gene3D" id="1.10.3210.10">
    <property type="entry name" value="Hypothetical protein af1432"/>
    <property type="match status" value="1"/>
</dbReference>
<evidence type="ECO:0000256" key="3">
    <source>
        <dbReference type="ARBA" id="ARBA00022741"/>
    </source>
</evidence>
<proteinExistence type="predicted"/>
<dbReference type="PANTHER" id="PTHR35795">
    <property type="entry name" value="SLR1885 PROTEIN"/>
    <property type="match status" value="1"/>
</dbReference>
<dbReference type="PROSITE" id="PS51831">
    <property type="entry name" value="HD"/>
    <property type="match status" value="1"/>
</dbReference>
<sequence>MNYKEIENVLKKMLPERRLEHSLNVSKCAVKLSEIYKCDKEKAEIAGLVHDCAKYFTDEQIEDCVRKFNIELDSLEVNNIALSHSIIGSYVAKEVFNIDDEEIINAIKYHTTGRENMSLLEKIIYMADLIEEGRKFPRVEELRELTFSGKLEEALILSFNNTIKFVIDNNQLIHPRTVSARNYILRNII</sequence>
<dbReference type="EMBL" id="JWHR01000092">
    <property type="protein sequence ID" value="KHS57104.1"/>
    <property type="molecule type" value="Genomic_DNA"/>
</dbReference>
<comment type="caution">
    <text evidence="8">The sequence shown here is derived from an EMBL/GenBank/DDBJ whole genome shotgun (WGS) entry which is preliminary data.</text>
</comment>
<dbReference type="RefSeq" id="WP_039679792.1">
    <property type="nucleotide sequence ID" value="NZ_JAWGXO010000012.1"/>
</dbReference>
<name>A0A0B3VWX0_9FIRM</name>
<dbReference type="InterPro" id="IPR051094">
    <property type="entry name" value="Diverse_Catalytic_Enzymes"/>
</dbReference>
<evidence type="ECO:0000313" key="9">
    <source>
        <dbReference type="Proteomes" id="UP000031189"/>
    </source>
</evidence>
<protein>
    <recommendedName>
        <fullName evidence="1">bis(5'-nucleosyl)-tetraphosphatase (symmetrical)</fullName>
        <ecNumber evidence="1">3.6.1.41</ecNumber>
    </recommendedName>
</protein>
<dbReference type="STRING" id="1577792.QX51_10085"/>
<dbReference type="GO" id="GO:0008803">
    <property type="term" value="F:bis(5'-nucleosyl)-tetraphosphatase (symmetrical) activity"/>
    <property type="evidence" value="ECO:0007669"/>
    <property type="project" value="UniProtKB-EC"/>
</dbReference>
<keyword evidence="5" id="KW-0408">Iron</keyword>
<keyword evidence="9" id="KW-1185">Reference proteome</keyword>
<feature type="domain" description="HD" evidence="7">
    <location>
        <begin position="18"/>
        <end position="133"/>
    </location>
</feature>
<gene>
    <name evidence="8" type="ORF">QX51_10085</name>
</gene>
<dbReference type="NCBIfam" id="TIGR00488">
    <property type="entry name" value="bis(5'-nucleosyl)-tetraphosphatase (symmetrical) YqeK"/>
    <property type="match status" value="1"/>
</dbReference>
<organism evidence="8 9">
    <name type="scientific">Terrisporobacter othiniensis</name>
    <dbReference type="NCBI Taxonomy" id="1577792"/>
    <lineage>
        <taxon>Bacteria</taxon>
        <taxon>Bacillati</taxon>
        <taxon>Bacillota</taxon>
        <taxon>Clostridia</taxon>
        <taxon>Peptostreptococcales</taxon>
        <taxon>Peptostreptococcaceae</taxon>
        <taxon>Terrisporobacter</taxon>
    </lineage>
</organism>
<evidence type="ECO:0000256" key="6">
    <source>
        <dbReference type="ARBA" id="ARBA00049417"/>
    </source>
</evidence>
<dbReference type="EC" id="3.6.1.41" evidence="1"/>
<accession>A0A0B3VWX0</accession>
<keyword evidence="3" id="KW-0547">Nucleotide-binding</keyword>
<dbReference type="InterPro" id="IPR006674">
    <property type="entry name" value="HD_domain"/>
</dbReference>
<keyword evidence="2" id="KW-0479">Metal-binding</keyword>
<keyword evidence="4 8" id="KW-0378">Hydrolase</keyword>
<dbReference type="NCBIfam" id="TIGR00277">
    <property type="entry name" value="HDIG"/>
    <property type="match status" value="1"/>
</dbReference>
<dbReference type="InterPro" id="IPR003607">
    <property type="entry name" value="HD/PDEase_dom"/>
</dbReference>
<dbReference type="AlphaFoldDB" id="A0A0B3VWX0"/>
<evidence type="ECO:0000256" key="4">
    <source>
        <dbReference type="ARBA" id="ARBA00022801"/>
    </source>
</evidence>
<dbReference type="OrthoDB" id="5295945at2"/>
<dbReference type="CDD" id="cd00077">
    <property type="entry name" value="HDc"/>
    <property type="match status" value="1"/>
</dbReference>
<dbReference type="Proteomes" id="UP000031189">
    <property type="component" value="Unassembled WGS sequence"/>
</dbReference>
<dbReference type="SMART" id="SM00471">
    <property type="entry name" value="HDc"/>
    <property type="match status" value="1"/>
</dbReference>